<reference evidence="2" key="2">
    <citation type="submission" date="2024-02" db="EMBL/GenBank/DDBJ databases">
        <title>Comparative genomics of Cryptococcus and Kwoniella reveals pathogenesis evolution and contrasting modes of karyotype evolution via chromosome fusion or intercentromeric recombination.</title>
        <authorList>
            <person name="Coelho M.A."/>
            <person name="David-Palma M."/>
            <person name="Shea T."/>
            <person name="Bowers K."/>
            <person name="McGinley-Smith S."/>
            <person name="Mohammad A.W."/>
            <person name="Gnirke A."/>
            <person name="Yurkov A.M."/>
            <person name="Nowrousian M."/>
            <person name="Sun S."/>
            <person name="Cuomo C.A."/>
            <person name="Heitman J."/>
        </authorList>
    </citation>
    <scope>NUCLEOTIDE SEQUENCE</scope>
    <source>
        <strain evidence="2">CBS 10117</strain>
    </source>
</reference>
<reference evidence="2" key="1">
    <citation type="submission" date="2013-07" db="EMBL/GenBank/DDBJ databases">
        <authorList>
            <consortium name="The Broad Institute Genome Sequencing Platform"/>
            <person name="Cuomo C."/>
            <person name="Litvintseva A."/>
            <person name="Chen Y."/>
            <person name="Heitman J."/>
            <person name="Sun S."/>
            <person name="Springer D."/>
            <person name="Dromer F."/>
            <person name="Young S.K."/>
            <person name="Zeng Q."/>
            <person name="Gargeya S."/>
            <person name="Fitzgerald M."/>
            <person name="Abouelleil A."/>
            <person name="Alvarado L."/>
            <person name="Berlin A.M."/>
            <person name="Chapman S.B."/>
            <person name="Dewar J."/>
            <person name="Goldberg J."/>
            <person name="Griggs A."/>
            <person name="Gujja S."/>
            <person name="Hansen M."/>
            <person name="Howarth C."/>
            <person name="Imamovic A."/>
            <person name="Larimer J."/>
            <person name="McCowan C."/>
            <person name="Murphy C."/>
            <person name="Pearson M."/>
            <person name="Priest M."/>
            <person name="Roberts A."/>
            <person name="Saif S."/>
            <person name="Shea T."/>
            <person name="Sykes S."/>
            <person name="Wortman J."/>
            <person name="Nusbaum C."/>
            <person name="Birren B."/>
        </authorList>
    </citation>
    <scope>NUCLEOTIDE SEQUENCE</scope>
    <source>
        <strain evidence="2">CBS 10117</strain>
    </source>
</reference>
<proteinExistence type="predicted"/>
<evidence type="ECO:0000313" key="3">
    <source>
        <dbReference type="Proteomes" id="UP000078595"/>
    </source>
</evidence>
<name>A0AAJ8KLB6_9TREE</name>
<dbReference type="Proteomes" id="UP000078595">
    <property type="component" value="Chromosome 3"/>
</dbReference>
<organism evidence="2 3">
    <name type="scientific">Kwoniella dejecticola CBS 10117</name>
    <dbReference type="NCBI Taxonomy" id="1296121"/>
    <lineage>
        <taxon>Eukaryota</taxon>
        <taxon>Fungi</taxon>
        <taxon>Dikarya</taxon>
        <taxon>Basidiomycota</taxon>
        <taxon>Agaricomycotina</taxon>
        <taxon>Tremellomycetes</taxon>
        <taxon>Tremellales</taxon>
        <taxon>Cryptococcaceae</taxon>
        <taxon>Kwoniella</taxon>
    </lineage>
</organism>
<keyword evidence="3" id="KW-1185">Reference proteome</keyword>
<dbReference type="KEGG" id="kdj:90830079"/>
<gene>
    <name evidence="2" type="ORF">I303_102713</name>
</gene>
<protein>
    <submittedName>
        <fullName evidence="2">Uncharacterized protein</fullName>
    </submittedName>
</protein>
<evidence type="ECO:0000313" key="2">
    <source>
        <dbReference type="EMBL" id="WWC60149.1"/>
    </source>
</evidence>
<sequence length="73" mass="8602">MIHELRSQVKRGQGRGDEGFVEAMREKEESIHNYTSIKEGHENEEQSKRFQDQIKTVQEIVMMVGIRIVEGWK</sequence>
<dbReference type="RefSeq" id="XP_065824680.1">
    <property type="nucleotide sequence ID" value="XM_065968608.1"/>
</dbReference>
<feature type="region of interest" description="Disordered" evidence="1">
    <location>
        <begin position="1"/>
        <end position="21"/>
    </location>
</feature>
<accession>A0AAJ8KLB6</accession>
<dbReference type="AlphaFoldDB" id="A0AAJ8KLB6"/>
<evidence type="ECO:0000256" key="1">
    <source>
        <dbReference type="SAM" id="MobiDB-lite"/>
    </source>
</evidence>
<dbReference type="EMBL" id="CP144532">
    <property type="protein sequence ID" value="WWC60149.1"/>
    <property type="molecule type" value="Genomic_DNA"/>
</dbReference>
<dbReference type="GeneID" id="90830079"/>